<evidence type="ECO:0000313" key="7">
    <source>
        <dbReference type="EMBL" id="MCK8784618.1"/>
    </source>
</evidence>
<dbReference type="PANTHER" id="PTHR43117:SF4">
    <property type="entry name" value="OSMOPROTECTANT IMPORT ATP-BINDING PROTEIN OSMV"/>
    <property type="match status" value="1"/>
</dbReference>
<name>A0A9X2BTH7_9PROT</name>
<organism evidence="7 8">
    <name type="scientific">Roseomonas acroporae</name>
    <dbReference type="NCBI Taxonomy" id="2937791"/>
    <lineage>
        <taxon>Bacteria</taxon>
        <taxon>Pseudomonadati</taxon>
        <taxon>Pseudomonadota</taxon>
        <taxon>Alphaproteobacteria</taxon>
        <taxon>Acetobacterales</taxon>
        <taxon>Roseomonadaceae</taxon>
        <taxon>Roseomonas</taxon>
    </lineage>
</organism>
<dbReference type="PROSITE" id="PS50893">
    <property type="entry name" value="ABC_TRANSPORTER_2"/>
    <property type="match status" value="1"/>
</dbReference>
<feature type="region of interest" description="Disordered" evidence="5">
    <location>
        <begin position="262"/>
        <end position="288"/>
    </location>
</feature>
<keyword evidence="2" id="KW-0813">Transport</keyword>
<dbReference type="PROSITE" id="PS00211">
    <property type="entry name" value="ABC_TRANSPORTER_1"/>
    <property type="match status" value="1"/>
</dbReference>
<reference evidence="7" key="1">
    <citation type="submission" date="2022-04" db="EMBL/GenBank/DDBJ databases">
        <title>Roseomonas acroporae sp. nov., isolated from coral Acropora digitifera.</title>
        <authorList>
            <person name="Sun H."/>
        </authorList>
    </citation>
    <scope>NUCLEOTIDE SEQUENCE</scope>
    <source>
        <strain evidence="7">NAR14</strain>
    </source>
</reference>
<dbReference type="InterPro" id="IPR003439">
    <property type="entry name" value="ABC_transporter-like_ATP-bd"/>
</dbReference>
<evidence type="ECO:0000259" key="6">
    <source>
        <dbReference type="PROSITE" id="PS50893"/>
    </source>
</evidence>
<dbReference type="Proteomes" id="UP001139516">
    <property type="component" value="Unassembled WGS sequence"/>
</dbReference>
<dbReference type="SMART" id="SM00382">
    <property type="entry name" value="AAA"/>
    <property type="match status" value="1"/>
</dbReference>
<dbReference type="InterPro" id="IPR017871">
    <property type="entry name" value="ABC_transporter-like_CS"/>
</dbReference>
<dbReference type="FunFam" id="3.40.50.300:FF:000425">
    <property type="entry name" value="Probable ABC transporter, ATP-binding subunit"/>
    <property type="match status" value="1"/>
</dbReference>
<dbReference type="InterPro" id="IPR003593">
    <property type="entry name" value="AAA+_ATPase"/>
</dbReference>
<keyword evidence="3" id="KW-0547">Nucleotide-binding</keyword>
<feature type="region of interest" description="Disordered" evidence="5">
    <location>
        <begin position="329"/>
        <end position="353"/>
    </location>
</feature>
<comment type="similarity">
    <text evidence="1">Belongs to the ABC transporter superfamily.</text>
</comment>
<dbReference type="Pfam" id="PF00005">
    <property type="entry name" value="ABC_tran"/>
    <property type="match status" value="1"/>
</dbReference>
<dbReference type="RefSeq" id="WP_248666737.1">
    <property type="nucleotide sequence ID" value="NZ_JALPRX010000035.1"/>
</dbReference>
<dbReference type="InterPro" id="IPR027417">
    <property type="entry name" value="P-loop_NTPase"/>
</dbReference>
<evidence type="ECO:0000256" key="3">
    <source>
        <dbReference type="ARBA" id="ARBA00022741"/>
    </source>
</evidence>
<accession>A0A9X2BTH7</accession>
<evidence type="ECO:0000256" key="2">
    <source>
        <dbReference type="ARBA" id="ARBA00022448"/>
    </source>
</evidence>
<dbReference type="GO" id="GO:0015697">
    <property type="term" value="P:quaternary ammonium group transport"/>
    <property type="evidence" value="ECO:0007669"/>
    <property type="project" value="UniProtKB-ARBA"/>
</dbReference>
<feature type="compositionally biased region" description="Pro residues" evidence="5">
    <location>
        <begin position="265"/>
        <end position="282"/>
    </location>
</feature>
<sequence>MNAAATPMIETERLGKTWPGATRPAVDGVSLRVARGTCCALIGPSGCGKTTLLRMLNRLVEPDTGAIRLDGADALRADPVRLRRGIGYVIQNVGLFPHRDVAANIATVPRLLGWKRARIEARVDAVLSLVGLDPAEYRHRNPRQLSGGQAQRVGVARALAADPPVLLMDEPFGAVDPLQRARLQVELLRLLRELGKTVVIVTHDVEEAVLLGDSVAVMRDGRLVQHAPPAALLAAPADDFVAAFLGADRLLKRLALLPAEAAIADPPPPPDTLSPGTHPPGAHPSGALPIGASLRDALAAMLERDARALPLAGGGVVTLESLFAAARAAPAAGPPDGRPASATPGMAGGAALD</sequence>
<evidence type="ECO:0000313" key="8">
    <source>
        <dbReference type="Proteomes" id="UP001139516"/>
    </source>
</evidence>
<dbReference type="Gene3D" id="3.40.50.300">
    <property type="entry name" value="P-loop containing nucleotide triphosphate hydrolases"/>
    <property type="match status" value="1"/>
</dbReference>
<evidence type="ECO:0000256" key="1">
    <source>
        <dbReference type="ARBA" id="ARBA00005417"/>
    </source>
</evidence>
<evidence type="ECO:0000256" key="4">
    <source>
        <dbReference type="ARBA" id="ARBA00022840"/>
    </source>
</evidence>
<proteinExistence type="inferred from homology"/>
<dbReference type="AlphaFoldDB" id="A0A9X2BTH7"/>
<comment type="caution">
    <text evidence="7">The sequence shown here is derived from an EMBL/GenBank/DDBJ whole genome shotgun (WGS) entry which is preliminary data.</text>
</comment>
<dbReference type="GO" id="GO:0005524">
    <property type="term" value="F:ATP binding"/>
    <property type="evidence" value="ECO:0007669"/>
    <property type="project" value="UniProtKB-KW"/>
</dbReference>
<dbReference type="SUPFAM" id="SSF52540">
    <property type="entry name" value="P-loop containing nucleoside triphosphate hydrolases"/>
    <property type="match status" value="1"/>
</dbReference>
<dbReference type="GO" id="GO:0016887">
    <property type="term" value="F:ATP hydrolysis activity"/>
    <property type="evidence" value="ECO:0007669"/>
    <property type="project" value="InterPro"/>
</dbReference>
<keyword evidence="8" id="KW-1185">Reference proteome</keyword>
<dbReference type="PANTHER" id="PTHR43117">
    <property type="entry name" value="OSMOPROTECTANT IMPORT ATP-BINDING PROTEIN OSMV"/>
    <property type="match status" value="1"/>
</dbReference>
<dbReference type="EMBL" id="JALPRX010000035">
    <property type="protein sequence ID" value="MCK8784618.1"/>
    <property type="molecule type" value="Genomic_DNA"/>
</dbReference>
<evidence type="ECO:0000256" key="5">
    <source>
        <dbReference type="SAM" id="MobiDB-lite"/>
    </source>
</evidence>
<gene>
    <name evidence="7" type="ORF">M0638_09510</name>
</gene>
<keyword evidence="4 7" id="KW-0067">ATP-binding</keyword>
<protein>
    <submittedName>
        <fullName evidence="7">ABC transporter ATP-binding protein</fullName>
    </submittedName>
</protein>
<feature type="domain" description="ABC transporter" evidence="6">
    <location>
        <begin position="9"/>
        <end position="245"/>
    </location>
</feature>